<dbReference type="Proteomes" id="UP001056012">
    <property type="component" value="Chromosome 6"/>
</dbReference>
<gene>
    <name evidence="2" type="ORF">yc1106_07843</name>
</gene>
<dbReference type="PANTHER" id="PTHR37540:SF5">
    <property type="entry name" value="TRANSCRIPTION FACTOR DOMAIN-CONTAINING PROTEIN"/>
    <property type="match status" value="1"/>
</dbReference>
<dbReference type="EMBL" id="CP089279">
    <property type="protein sequence ID" value="USP80569.1"/>
    <property type="molecule type" value="Genomic_DNA"/>
</dbReference>
<feature type="compositionally biased region" description="Basic and acidic residues" evidence="1">
    <location>
        <begin position="48"/>
        <end position="57"/>
    </location>
</feature>
<reference evidence="2" key="1">
    <citation type="submission" date="2021-12" db="EMBL/GenBank/DDBJ databases">
        <title>Curvularia clavata genome.</title>
        <authorList>
            <person name="Cao Y."/>
        </authorList>
    </citation>
    <scope>NUCLEOTIDE SEQUENCE</scope>
    <source>
        <strain evidence="2">Yc1106</strain>
    </source>
</reference>
<feature type="compositionally biased region" description="Polar residues" evidence="1">
    <location>
        <begin position="1"/>
        <end position="10"/>
    </location>
</feature>
<keyword evidence="3" id="KW-1185">Reference proteome</keyword>
<dbReference type="AlphaFoldDB" id="A0A9Q8ZFN1"/>
<accession>A0A9Q8ZFN1</accession>
<sequence length="628" mass="70545">MASTSSWSDVTTDHPLSRENQVKKRISRRRRRHNGPLQLQFLTATDPSHFKNEDTRRSVRSHAMAYHRNRPRKEGYDAPATRKGPTTSILVERISYEGRSHINAPDELGQHLEQQRHGNETALRTGWVVHEGATFERTPQTQRRLFAATCTLPTELTRQDADSKGSSYTRSQEEQILRFIMTTMPTLSHIGDGVDPFLVLPNFKSPEINSLGLKRHCIRVFASDSFYVKWLPMLLSHPHLLLSSSIIASVWLDTLSSKPVDSKQTYLLKDEIIGMINERLQHSNTQSSDATIMVVLHLFVGEVLASNEAAIRVHERGIAKLILHRGGIRCLGNELLAEACAVCCYHGSLIFENEPLPALAAYTLAEVPSIDCDIPIPESPLFCSRADFTTVSADLHCSTDTCNLLKGMRDLTDLSISHQAAFEILRDNHELDTAHIHKRDVEYNSRVAAIRKCLTRLPAAHIPGLPTSNDWVYEACRITALIYAASVILRLPFSTAANPCRNPLVAESEAFNCVGPEFSLLNTHLSEALFKALQRTNVGDMWNKMSGVFYWVSTVGAAAARLPPTLHELQQQSRDAIYAKWVQRCLVVYSSRTMIKLMFDHARPLLAAQEKLLKIQELVGRRDDIDGH</sequence>
<evidence type="ECO:0000313" key="2">
    <source>
        <dbReference type="EMBL" id="USP80569.1"/>
    </source>
</evidence>
<feature type="compositionally biased region" description="Basic and acidic residues" evidence="1">
    <location>
        <begin position="11"/>
        <end position="22"/>
    </location>
</feature>
<dbReference type="OrthoDB" id="415825at2759"/>
<organism evidence="2 3">
    <name type="scientific">Curvularia clavata</name>
    <dbReference type="NCBI Taxonomy" id="95742"/>
    <lineage>
        <taxon>Eukaryota</taxon>
        <taxon>Fungi</taxon>
        <taxon>Dikarya</taxon>
        <taxon>Ascomycota</taxon>
        <taxon>Pezizomycotina</taxon>
        <taxon>Dothideomycetes</taxon>
        <taxon>Pleosporomycetidae</taxon>
        <taxon>Pleosporales</taxon>
        <taxon>Pleosporineae</taxon>
        <taxon>Pleosporaceae</taxon>
        <taxon>Curvularia</taxon>
    </lineage>
</organism>
<dbReference type="PANTHER" id="PTHR37540">
    <property type="entry name" value="TRANSCRIPTION FACTOR (ACR-2), PUTATIVE-RELATED-RELATED"/>
    <property type="match status" value="1"/>
</dbReference>
<feature type="region of interest" description="Disordered" evidence="1">
    <location>
        <begin position="1"/>
        <end position="83"/>
    </location>
</feature>
<feature type="compositionally biased region" description="Basic residues" evidence="1">
    <location>
        <begin position="23"/>
        <end position="34"/>
    </location>
</feature>
<dbReference type="VEuPathDB" id="FungiDB:yc1106_07843"/>
<evidence type="ECO:0000313" key="3">
    <source>
        <dbReference type="Proteomes" id="UP001056012"/>
    </source>
</evidence>
<proteinExistence type="predicted"/>
<name>A0A9Q8ZFN1_CURCL</name>
<protein>
    <submittedName>
        <fullName evidence="2">Uncharacterized protein</fullName>
    </submittedName>
</protein>
<evidence type="ECO:0000256" key="1">
    <source>
        <dbReference type="SAM" id="MobiDB-lite"/>
    </source>
</evidence>